<dbReference type="AlphaFoldDB" id="A0A914XF73"/>
<protein>
    <submittedName>
        <fullName evidence="3">Uncharacterized protein</fullName>
    </submittedName>
</protein>
<accession>A0A914XF73</accession>
<keyword evidence="2" id="KW-1185">Reference proteome</keyword>
<organism evidence="2 3">
    <name type="scientific">Plectus sambesii</name>
    <dbReference type="NCBI Taxonomy" id="2011161"/>
    <lineage>
        <taxon>Eukaryota</taxon>
        <taxon>Metazoa</taxon>
        <taxon>Ecdysozoa</taxon>
        <taxon>Nematoda</taxon>
        <taxon>Chromadorea</taxon>
        <taxon>Plectida</taxon>
        <taxon>Plectina</taxon>
        <taxon>Plectoidea</taxon>
        <taxon>Plectidae</taxon>
        <taxon>Plectus</taxon>
    </lineage>
</organism>
<dbReference type="Proteomes" id="UP000887566">
    <property type="component" value="Unplaced"/>
</dbReference>
<proteinExistence type="predicted"/>
<sequence>MKDLLSGGGGPQRDKQAAPTLKDKNGGLKPSSSGVSNRKDRPPIQRSRPSTGATVERARDRPKFTPTATKGKFSGGRRSDTQRHAAAPRTNDSHANARRLLLQAKRTKTNSSKKIFHVNKSRQPVSTQQHRSREPQKYRQKQPKPRDRR</sequence>
<feature type="compositionally biased region" description="Gly residues" evidence="1">
    <location>
        <begin position="1"/>
        <end position="11"/>
    </location>
</feature>
<name>A0A914XF73_9BILA</name>
<reference evidence="3" key="1">
    <citation type="submission" date="2022-11" db="UniProtKB">
        <authorList>
            <consortium name="WormBaseParasite"/>
        </authorList>
    </citation>
    <scope>IDENTIFICATION</scope>
</reference>
<evidence type="ECO:0000313" key="3">
    <source>
        <dbReference type="WBParaSite" id="PSAMB.scaffold825size40796.g9075.t1"/>
    </source>
</evidence>
<dbReference type="WBParaSite" id="PSAMB.scaffold825size40796.g9075.t1">
    <property type="protein sequence ID" value="PSAMB.scaffold825size40796.g9075.t1"/>
    <property type="gene ID" value="PSAMB.scaffold825size40796.g9075"/>
</dbReference>
<evidence type="ECO:0000313" key="2">
    <source>
        <dbReference type="Proteomes" id="UP000887566"/>
    </source>
</evidence>
<feature type="region of interest" description="Disordered" evidence="1">
    <location>
        <begin position="1"/>
        <end position="149"/>
    </location>
</feature>
<feature type="compositionally biased region" description="Basic residues" evidence="1">
    <location>
        <begin position="138"/>
        <end position="149"/>
    </location>
</feature>
<evidence type="ECO:0000256" key="1">
    <source>
        <dbReference type="SAM" id="MobiDB-lite"/>
    </source>
</evidence>
<feature type="compositionally biased region" description="Basic and acidic residues" evidence="1">
    <location>
        <begin position="12"/>
        <end position="26"/>
    </location>
</feature>